<feature type="transmembrane region" description="Helical" evidence="8">
    <location>
        <begin position="441"/>
        <end position="463"/>
    </location>
</feature>
<feature type="domain" description="Major facilitator superfamily (MFS) profile" evidence="9">
    <location>
        <begin position="50"/>
        <end position="497"/>
    </location>
</feature>
<feature type="transmembrane region" description="Helical" evidence="8">
    <location>
        <begin position="224"/>
        <end position="245"/>
    </location>
</feature>
<keyword evidence="11" id="KW-1185">Reference proteome</keyword>
<dbReference type="InterPro" id="IPR003663">
    <property type="entry name" value="Sugar/inositol_transpt"/>
</dbReference>
<feature type="transmembrane region" description="Helical" evidence="8">
    <location>
        <begin position="344"/>
        <end position="364"/>
    </location>
</feature>
<evidence type="ECO:0000256" key="1">
    <source>
        <dbReference type="ARBA" id="ARBA00004141"/>
    </source>
</evidence>
<dbReference type="AlphaFoldDB" id="A0AAV5RAZ8"/>
<dbReference type="PANTHER" id="PTHR48022:SF83">
    <property type="entry name" value="MAJOR FACILITATOR SUPERFAMILY (MFS) PROFILE DOMAIN-CONTAINING PROTEIN"/>
    <property type="match status" value="1"/>
</dbReference>
<gene>
    <name evidence="10" type="ORF">DAPK24_048650</name>
</gene>
<dbReference type="InterPro" id="IPR005829">
    <property type="entry name" value="Sugar_transporter_CS"/>
</dbReference>
<evidence type="ECO:0000313" key="11">
    <source>
        <dbReference type="Proteomes" id="UP001378960"/>
    </source>
</evidence>
<evidence type="ECO:0000259" key="9">
    <source>
        <dbReference type="PROSITE" id="PS50850"/>
    </source>
</evidence>
<dbReference type="InterPro" id="IPR050360">
    <property type="entry name" value="MFS_Sugar_Transporters"/>
</dbReference>
<feature type="transmembrane region" description="Helical" evidence="8">
    <location>
        <begin position="409"/>
        <end position="429"/>
    </location>
</feature>
<evidence type="ECO:0000256" key="4">
    <source>
        <dbReference type="ARBA" id="ARBA00022692"/>
    </source>
</evidence>
<proteinExistence type="inferred from homology"/>
<dbReference type="GO" id="GO:0016020">
    <property type="term" value="C:membrane"/>
    <property type="evidence" value="ECO:0007669"/>
    <property type="project" value="UniProtKB-SubCell"/>
</dbReference>
<dbReference type="Proteomes" id="UP001378960">
    <property type="component" value="Unassembled WGS sequence"/>
</dbReference>
<evidence type="ECO:0000256" key="5">
    <source>
        <dbReference type="ARBA" id="ARBA00022989"/>
    </source>
</evidence>
<feature type="transmembrane region" description="Helical" evidence="8">
    <location>
        <begin position="151"/>
        <end position="172"/>
    </location>
</feature>
<evidence type="ECO:0000256" key="3">
    <source>
        <dbReference type="ARBA" id="ARBA00022448"/>
    </source>
</evidence>
<keyword evidence="3 7" id="KW-0813">Transport</keyword>
<comment type="similarity">
    <text evidence="2 7">Belongs to the major facilitator superfamily. Sugar transporter (TC 2.A.1.1) family.</text>
</comment>
<dbReference type="NCBIfam" id="TIGR00879">
    <property type="entry name" value="SP"/>
    <property type="match status" value="1"/>
</dbReference>
<feature type="transmembrane region" description="Helical" evidence="8">
    <location>
        <begin position="475"/>
        <end position="491"/>
    </location>
</feature>
<comment type="caution">
    <text evidence="10">The sequence shown here is derived from an EMBL/GenBank/DDBJ whole genome shotgun (WGS) entry which is preliminary data.</text>
</comment>
<keyword evidence="4 8" id="KW-0812">Transmembrane</keyword>
<organism evidence="10 11">
    <name type="scientific">Pichia kluyveri</name>
    <name type="common">Yeast</name>
    <dbReference type="NCBI Taxonomy" id="36015"/>
    <lineage>
        <taxon>Eukaryota</taxon>
        <taxon>Fungi</taxon>
        <taxon>Dikarya</taxon>
        <taxon>Ascomycota</taxon>
        <taxon>Saccharomycotina</taxon>
        <taxon>Pichiomycetes</taxon>
        <taxon>Pichiales</taxon>
        <taxon>Pichiaceae</taxon>
        <taxon>Pichia</taxon>
    </lineage>
</organism>
<evidence type="ECO:0000256" key="6">
    <source>
        <dbReference type="ARBA" id="ARBA00023136"/>
    </source>
</evidence>
<dbReference type="InterPro" id="IPR036259">
    <property type="entry name" value="MFS_trans_sf"/>
</dbReference>
<feature type="transmembrane region" description="Helical" evidence="8">
    <location>
        <begin position="307"/>
        <end position="324"/>
    </location>
</feature>
<protein>
    <submittedName>
        <fullName evidence="10">Alpha-glucoside permease</fullName>
    </submittedName>
</protein>
<dbReference type="Gene3D" id="1.20.1250.20">
    <property type="entry name" value="MFS general substrate transporter like domains"/>
    <property type="match status" value="1"/>
</dbReference>
<evidence type="ECO:0000256" key="2">
    <source>
        <dbReference type="ARBA" id="ARBA00010992"/>
    </source>
</evidence>
<dbReference type="EMBL" id="BTGB01000009">
    <property type="protein sequence ID" value="GMM48267.1"/>
    <property type="molecule type" value="Genomic_DNA"/>
</dbReference>
<dbReference type="Pfam" id="PF00083">
    <property type="entry name" value="Sugar_tr"/>
    <property type="match status" value="1"/>
</dbReference>
<feature type="transmembrane region" description="Helical" evidence="8">
    <location>
        <begin position="371"/>
        <end position="389"/>
    </location>
</feature>
<evidence type="ECO:0000313" key="10">
    <source>
        <dbReference type="EMBL" id="GMM48267.1"/>
    </source>
</evidence>
<feature type="transmembrane region" description="Helical" evidence="8">
    <location>
        <begin position="94"/>
        <end position="119"/>
    </location>
</feature>
<dbReference type="SUPFAM" id="SSF103473">
    <property type="entry name" value="MFS general substrate transporter"/>
    <property type="match status" value="1"/>
</dbReference>
<accession>A0AAV5RAZ8</accession>
<dbReference type="PROSITE" id="PS00217">
    <property type="entry name" value="SUGAR_TRANSPORT_2"/>
    <property type="match status" value="1"/>
</dbReference>
<comment type="subcellular location">
    <subcellularLocation>
        <location evidence="1">Membrane</location>
        <topology evidence="1">Multi-pass membrane protein</topology>
    </subcellularLocation>
</comment>
<dbReference type="PANTHER" id="PTHR48022">
    <property type="entry name" value="PLASTIDIC GLUCOSE TRANSPORTER 4"/>
    <property type="match status" value="1"/>
</dbReference>
<feature type="transmembrane region" description="Helical" evidence="8">
    <location>
        <begin position="184"/>
        <end position="204"/>
    </location>
</feature>
<evidence type="ECO:0000256" key="8">
    <source>
        <dbReference type="SAM" id="Phobius"/>
    </source>
</evidence>
<keyword evidence="5 8" id="KW-1133">Transmembrane helix</keyword>
<feature type="transmembrane region" description="Helical" evidence="8">
    <location>
        <begin position="48"/>
        <end position="74"/>
    </location>
</feature>
<dbReference type="InterPro" id="IPR005828">
    <property type="entry name" value="MFS_sugar_transport-like"/>
</dbReference>
<name>A0AAV5RAZ8_PICKL</name>
<reference evidence="10 11" key="1">
    <citation type="journal article" date="2023" name="Elife">
        <title>Identification of key yeast species and microbe-microbe interactions impacting larval growth of Drosophila in the wild.</title>
        <authorList>
            <person name="Mure A."/>
            <person name="Sugiura Y."/>
            <person name="Maeda R."/>
            <person name="Honda K."/>
            <person name="Sakurai N."/>
            <person name="Takahashi Y."/>
            <person name="Watada M."/>
            <person name="Katoh T."/>
            <person name="Gotoh A."/>
            <person name="Gotoh Y."/>
            <person name="Taniguchi I."/>
            <person name="Nakamura K."/>
            <person name="Hayashi T."/>
            <person name="Katayama T."/>
            <person name="Uemura T."/>
            <person name="Hattori Y."/>
        </authorList>
    </citation>
    <scope>NUCLEOTIDE SEQUENCE [LARGE SCALE GENOMIC DNA]</scope>
    <source>
        <strain evidence="10 11">PK-24</strain>
    </source>
</reference>
<dbReference type="FunFam" id="1.20.1250.20:FF:000078">
    <property type="entry name" value="MFS maltose transporter, putative"/>
    <property type="match status" value="1"/>
</dbReference>
<keyword evidence="6 8" id="KW-0472">Membrane</keyword>
<dbReference type="InterPro" id="IPR020846">
    <property type="entry name" value="MFS_dom"/>
</dbReference>
<feature type="transmembrane region" description="Helical" evidence="8">
    <location>
        <begin position="126"/>
        <end position="145"/>
    </location>
</feature>
<sequence length="546" mass="60849">MSDSSLAKDKSQIDEFELEVANHDLQNLLTVEKEIGVLEAIKLYPKEVFWCGVFCLGVVMAGYDGQIISAFYGLPAFQKRFGVQLDDGTYQITAPWQTALGMGSPIGQIIGTLCVAWPLEWYGRKITYAFVNVGCIGLIFMQFFAPSLGVLTAGEILAGILWGCLVLIGPLYASEVAQIKLRGILTAMTNLSFVIGQFVANGVSDGFSTNATEWAYKVPFAIQWAWPLIILAMLPFAPESPYWLVRHQKIDEARKAIRQIASKSVSDEIIEKRLQIVIDTDRLEQEMEQTTSYKDIFKGSNLRRTEICTVVYVVQVMCGVPFAMNYSTYFFELAGFNPSRAFDLSLGSTAIGFSATCFTGLSLTYIGRRPLYLWGLGFTTTLLWIIGFLDIPKNYLSRPALSNTQAALMLIWSFGYQLTAGPLCFVLNGEIPSTKLRSKTIAFATAVQAMFFIAATVALPYMLNPENGNLRGKTGFVFGAFSLLCFIWSFFRLPETKNRSFEELDILFHKRVPTRQFATYDVTSDLQITGLPDEEKSNVVEENPSL</sequence>
<dbReference type="PROSITE" id="PS50850">
    <property type="entry name" value="MFS"/>
    <property type="match status" value="1"/>
</dbReference>
<dbReference type="GO" id="GO:0005351">
    <property type="term" value="F:carbohydrate:proton symporter activity"/>
    <property type="evidence" value="ECO:0007669"/>
    <property type="project" value="TreeGrafter"/>
</dbReference>
<evidence type="ECO:0000256" key="7">
    <source>
        <dbReference type="RuleBase" id="RU003346"/>
    </source>
</evidence>